<dbReference type="OrthoDB" id="9830013at2"/>
<name>A0A0K1E9S3_CHOCO</name>
<reference evidence="1 2" key="1">
    <citation type="submission" date="2015-07" db="EMBL/GenBank/DDBJ databases">
        <title>Genome analysis of myxobacterium Chondromyces crocatus Cm c5 reveals a high potential for natural compound synthesis and the genetic basis for the loss of fruiting body formation.</title>
        <authorList>
            <person name="Zaburannyi N."/>
            <person name="Bunk B."/>
            <person name="Maier J."/>
            <person name="Overmann J."/>
            <person name="Mueller R."/>
        </authorList>
    </citation>
    <scope>NUCLEOTIDE SEQUENCE [LARGE SCALE GENOMIC DNA]</scope>
    <source>
        <strain evidence="1 2">Cm c5</strain>
    </source>
</reference>
<dbReference type="SUPFAM" id="SSF53335">
    <property type="entry name" value="S-adenosyl-L-methionine-dependent methyltransferases"/>
    <property type="match status" value="1"/>
</dbReference>
<dbReference type="EMBL" id="CP012159">
    <property type="protein sequence ID" value="AKT37589.1"/>
    <property type="molecule type" value="Genomic_DNA"/>
</dbReference>
<sequence length="288" mass="31551">MLVRTLHRGLARVHRATLRVERLLAEVAVALCPPGFERVAIDEHYDGASSYLSAQTLAAGLYPFERRALADWFPAPPARLFLPGAGGGRELLALLEHGYEVDALEPAPRLAEAARQRVAARALGARGAVRNEDLESWAARKRAGYDGIFTGWGVWSHLLRRDDRLAVLRRFREASPGGPVLLSFWRREPVFDPEERGASATGEGTSSSSGRLLSLTRHVLRGRILRLPPVEAGTIWRAGLYVHCVSEAELAEEAGLSGYRLVHYERDGSRYPNAVLVPRGVSEPPAAG</sequence>
<dbReference type="STRING" id="52.CMC5_017300"/>
<keyword evidence="2" id="KW-1185">Reference proteome</keyword>
<proteinExistence type="predicted"/>
<dbReference type="InterPro" id="IPR029063">
    <property type="entry name" value="SAM-dependent_MTases_sf"/>
</dbReference>
<dbReference type="AlphaFoldDB" id="A0A0K1E9S3"/>
<gene>
    <name evidence="1" type="ORF">CMC5_017300</name>
</gene>
<evidence type="ECO:0000313" key="2">
    <source>
        <dbReference type="Proteomes" id="UP000067626"/>
    </source>
</evidence>
<dbReference type="KEGG" id="ccro:CMC5_017300"/>
<dbReference type="RefSeq" id="WP_156338365.1">
    <property type="nucleotide sequence ID" value="NZ_CP012159.1"/>
</dbReference>
<evidence type="ECO:0008006" key="3">
    <source>
        <dbReference type="Google" id="ProtNLM"/>
    </source>
</evidence>
<dbReference type="Proteomes" id="UP000067626">
    <property type="component" value="Chromosome"/>
</dbReference>
<organism evidence="1 2">
    <name type="scientific">Chondromyces crocatus</name>
    <dbReference type="NCBI Taxonomy" id="52"/>
    <lineage>
        <taxon>Bacteria</taxon>
        <taxon>Pseudomonadati</taxon>
        <taxon>Myxococcota</taxon>
        <taxon>Polyangia</taxon>
        <taxon>Polyangiales</taxon>
        <taxon>Polyangiaceae</taxon>
        <taxon>Chondromyces</taxon>
    </lineage>
</organism>
<accession>A0A0K1E9S3</accession>
<protein>
    <recommendedName>
        <fullName evidence="3">Methyltransferase domain-containing protein</fullName>
    </recommendedName>
</protein>
<dbReference type="Gene3D" id="3.40.50.150">
    <property type="entry name" value="Vaccinia Virus protein VP39"/>
    <property type="match status" value="1"/>
</dbReference>
<evidence type="ECO:0000313" key="1">
    <source>
        <dbReference type="EMBL" id="AKT37589.1"/>
    </source>
</evidence>